<gene>
    <name evidence="1" type="ORF">IAC61_05110</name>
</gene>
<organism evidence="1 2">
    <name type="scientific">Candidatus Alloenteromonas pullistercoris</name>
    <dbReference type="NCBI Taxonomy" id="2840785"/>
    <lineage>
        <taxon>Bacteria</taxon>
        <taxon>Bacillati</taxon>
        <taxon>Bacillota</taxon>
        <taxon>Bacillota incertae sedis</taxon>
        <taxon>Candidatus Alloenteromonas</taxon>
    </lineage>
</organism>
<proteinExistence type="predicted"/>
<sequence>MTPLNYIELKLCQAQAKIFEASVSQTICSSPIFIRRFAYSSIAKSFDEKAYLYSSIAMEEVFGIIDEEFGESRYGEIKYSPDQMFWIGYVYRCLCIKYNLSSKTVYKLFNAKQIIKYYNIYHTFDIVDASERMMESIDYDDSPVQEKAYKVAKRLFHAQKVKNLLGQKVRVFIDRPIGSEHGGIVYRLNYGHIKQLKALSGEYQGAYVLGVDKPIKTFGGKVVAIIGGGDGGEDALAVGAPGESYSAEAIGKAVGFLGKVSPSKITIADEGEKGK</sequence>
<protein>
    <submittedName>
        <fullName evidence="1">Uncharacterized protein</fullName>
    </submittedName>
</protein>
<dbReference type="Proteomes" id="UP000823634">
    <property type="component" value="Unassembled WGS sequence"/>
</dbReference>
<accession>A0A9D9DHK8</accession>
<name>A0A9D9DHK8_9FIRM</name>
<dbReference type="AlphaFoldDB" id="A0A9D9DHK8"/>
<dbReference type="EMBL" id="JADINA010000032">
    <property type="protein sequence ID" value="MBO8426676.1"/>
    <property type="molecule type" value="Genomic_DNA"/>
</dbReference>
<reference evidence="1" key="2">
    <citation type="journal article" date="2021" name="PeerJ">
        <title>Extensive microbial diversity within the chicken gut microbiome revealed by metagenomics and culture.</title>
        <authorList>
            <person name="Gilroy R."/>
            <person name="Ravi A."/>
            <person name="Getino M."/>
            <person name="Pursley I."/>
            <person name="Horton D.L."/>
            <person name="Alikhan N.F."/>
            <person name="Baker D."/>
            <person name="Gharbi K."/>
            <person name="Hall N."/>
            <person name="Watson M."/>
            <person name="Adriaenssens E.M."/>
            <person name="Foster-Nyarko E."/>
            <person name="Jarju S."/>
            <person name="Secka A."/>
            <person name="Antonio M."/>
            <person name="Oren A."/>
            <person name="Chaudhuri R.R."/>
            <person name="La Ragione R."/>
            <person name="Hildebrand F."/>
            <person name="Pallen M.J."/>
        </authorList>
    </citation>
    <scope>NUCLEOTIDE SEQUENCE</scope>
    <source>
        <strain evidence="1">17113</strain>
    </source>
</reference>
<evidence type="ECO:0000313" key="2">
    <source>
        <dbReference type="Proteomes" id="UP000823634"/>
    </source>
</evidence>
<reference evidence="1" key="1">
    <citation type="submission" date="2020-10" db="EMBL/GenBank/DDBJ databases">
        <authorList>
            <person name="Gilroy R."/>
        </authorList>
    </citation>
    <scope>NUCLEOTIDE SEQUENCE</scope>
    <source>
        <strain evidence="1">17113</strain>
    </source>
</reference>
<comment type="caution">
    <text evidence="1">The sequence shown here is derived from an EMBL/GenBank/DDBJ whole genome shotgun (WGS) entry which is preliminary data.</text>
</comment>
<evidence type="ECO:0000313" key="1">
    <source>
        <dbReference type="EMBL" id="MBO8426676.1"/>
    </source>
</evidence>